<sequence length="639" mass="71683">MVRRPYSTVILTRCPASKPACSIHRPESSIELVWLHRETGRTHAAFSQQREYDPAGRLTRFVVKPASATGPHERIAERRLQYSAAGHLTRIEDRTRGVTGYTYDPVGRLLKSVTPDLTEIFAFDPAGNPVDAEKMTPPPVVETPQEKAERFARKSAEDTAWLRAHPDEQYPPLRHNKRGSDDAAKLDEWKRSLLRCIGNVLVGLNRTRYDYDARGNLGRRVEPDGRTWVYRHDAANRLEEASCYARASDAEGAGRTAARAERVVRFRYDAFGRRTLKEVERPGGGIDRTVFTWDGDVLLMEERFHEPPRRTGEFRPYQYRAARLVREDAQDPYSLPVAQRMHTLDDRHQWRAASIYLHEPGSFVPLARLDESMVEPAYLATGTDGRFVQMPATTRHATLFYQNDHLGTPQELTDESGKVVWLARYRAWGGWKDTWRERPDPVGTANALRFQGQYCDDETGLHYDRYRYYDPGTGRFISKDPIGLAGGINVYAYAPNPVGWVDPFGLEKSYQTYTKTNPVRGQVYTGRTSGDGDPLQNILARDRDHHMTSQGYGPARLDQSSANRCAIRGREQAMIEANGGARSMGGTSGNAINGISPSNPKLSTFMEAAEAEFGAVGGGGGANLPHGMIPNPKAEIPYE</sequence>
<dbReference type="PANTHER" id="PTHR32305">
    <property type="match status" value="1"/>
</dbReference>
<dbReference type="InterPro" id="IPR022385">
    <property type="entry name" value="Rhs_assc_core"/>
</dbReference>
<gene>
    <name evidence="2" type="ORF">HHL14_25920</name>
</gene>
<dbReference type="Pfam" id="PF03527">
    <property type="entry name" value="RHS"/>
    <property type="match status" value="1"/>
</dbReference>
<organism evidence="2 3">
    <name type="scientific">Paraburkholderia antibiotica</name>
    <dbReference type="NCBI Taxonomy" id="2728839"/>
    <lineage>
        <taxon>Bacteria</taxon>
        <taxon>Pseudomonadati</taxon>
        <taxon>Pseudomonadota</taxon>
        <taxon>Betaproteobacteria</taxon>
        <taxon>Burkholderiales</taxon>
        <taxon>Burkholderiaceae</taxon>
        <taxon>Paraburkholderia</taxon>
    </lineage>
</organism>
<keyword evidence="3" id="KW-1185">Reference proteome</keyword>
<reference evidence="2 3" key="1">
    <citation type="submission" date="2020-04" db="EMBL/GenBank/DDBJ databases">
        <title>Paraburkholderia sp. G-4-1-8 isolated from soil.</title>
        <authorList>
            <person name="Dahal R.H."/>
        </authorList>
    </citation>
    <scope>NUCLEOTIDE SEQUENCE [LARGE SCALE GENOMIC DNA]</scope>
    <source>
        <strain evidence="2 3">G-4-1-8</strain>
    </source>
</reference>
<accession>A0A7Y0A0J5</accession>
<dbReference type="PANTHER" id="PTHR32305:SF15">
    <property type="entry name" value="PROTEIN RHSA-RELATED"/>
    <property type="match status" value="1"/>
</dbReference>
<dbReference type="InterPro" id="IPR031325">
    <property type="entry name" value="RHS_repeat"/>
</dbReference>
<dbReference type="EMBL" id="JABBFZ010000020">
    <property type="protein sequence ID" value="NML34255.1"/>
    <property type="molecule type" value="Genomic_DNA"/>
</dbReference>
<evidence type="ECO:0000313" key="3">
    <source>
        <dbReference type="Proteomes" id="UP000583127"/>
    </source>
</evidence>
<dbReference type="InterPro" id="IPR006530">
    <property type="entry name" value="YD"/>
</dbReference>
<proteinExistence type="predicted"/>
<dbReference type="Pfam" id="PF05593">
    <property type="entry name" value="RHS_repeat"/>
    <property type="match status" value="2"/>
</dbReference>
<dbReference type="Proteomes" id="UP000583127">
    <property type="component" value="Unassembled WGS sequence"/>
</dbReference>
<evidence type="ECO:0000259" key="1">
    <source>
        <dbReference type="Pfam" id="PF03527"/>
    </source>
</evidence>
<dbReference type="InterPro" id="IPR050708">
    <property type="entry name" value="T6SS_VgrG/RHS"/>
</dbReference>
<comment type="caution">
    <text evidence="2">The sequence shown here is derived from an EMBL/GenBank/DDBJ whole genome shotgun (WGS) entry which is preliminary data.</text>
</comment>
<dbReference type="Gene3D" id="2.180.10.10">
    <property type="entry name" value="RHS repeat-associated core"/>
    <property type="match status" value="2"/>
</dbReference>
<dbReference type="NCBIfam" id="TIGR03696">
    <property type="entry name" value="Rhs_assc_core"/>
    <property type="match status" value="1"/>
</dbReference>
<evidence type="ECO:0000313" key="2">
    <source>
        <dbReference type="EMBL" id="NML34255.1"/>
    </source>
</evidence>
<dbReference type="InterPro" id="IPR001826">
    <property type="entry name" value="RHS"/>
</dbReference>
<name>A0A7Y0A0J5_9BURK</name>
<feature type="domain" description="RHS protein conserved region" evidence="1">
    <location>
        <begin position="400"/>
        <end position="429"/>
    </location>
</feature>
<dbReference type="NCBIfam" id="TIGR01643">
    <property type="entry name" value="YD_repeat_2x"/>
    <property type="match status" value="2"/>
</dbReference>
<dbReference type="AlphaFoldDB" id="A0A7Y0A0J5"/>
<dbReference type="PRINTS" id="PR00394">
    <property type="entry name" value="RHSPROTEIN"/>
</dbReference>
<protein>
    <recommendedName>
        <fullName evidence="1">RHS protein conserved region domain-containing protein</fullName>
    </recommendedName>
</protein>